<dbReference type="SUPFAM" id="SSF53474">
    <property type="entry name" value="alpha/beta-Hydrolases"/>
    <property type="match status" value="1"/>
</dbReference>
<dbReference type="AlphaFoldDB" id="A0AAD4T9A4"/>
<comment type="caution">
    <text evidence="2">The sequence shown here is derived from an EMBL/GenBank/DDBJ whole genome shotgun (WGS) entry which is preliminary data.</text>
</comment>
<dbReference type="PANTHER" id="PTHR42886">
    <property type="entry name" value="RE40534P-RELATED"/>
    <property type="match status" value="1"/>
</dbReference>
<organism evidence="2 3">
    <name type="scientific">Papaver atlanticum</name>
    <dbReference type="NCBI Taxonomy" id="357466"/>
    <lineage>
        <taxon>Eukaryota</taxon>
        <taxon>Viridiplantae</taxon>
        <taxon>Streptophyta</taxon>
        <taxon>Embryophyta</taxon>
        <taxon>Tracheophyta</taxon>
        <taxon>Spermatophyta</taxon>
        <taxon>Magnoliopsida</taxon>
        <taxon>Ranunculales</taxon>
        <taxon>Papaveraceae</taxon>
        <taxon>Papaveroideae</taxon>
        <taxon>Papaver</taxon>
    </lineage>
</organism>
<dbReference type="Proteomes" id="UP001202328">
    <property type="component" value="Unassembled WGS sequence"/>
</dbReference>
<accession>A0AAD4T9A4</accession>
<protein>
    <recommendedName>
        <fullName evidence="1">Serine aminopeptidase S33 domain-containing protein</fullName>
    </recommendedName>
</protein>
<dbReference type="EMBL" id="JAJJMB010004060">
    <property type="protein sequence ID" value="KAI3944191.1"/>
    <property type="molecule type" value="Genomic_DNA"/>
</dbReference>
<reference evidence="2" key="1">
    <citation type="submission" date="2022-04" db="EMBL/GenBank/DDBJ databases">
        <title>A functionally conserved STORR gene fusion in Papaver species that diverged 16.8 million years ago.</title>
        <authorList>
            <person name="Catania T."/>
        </authorList>
    </citation>
    <scope>NUCLEOTIDE SEQUENCE</scope>
    <source>
        <strain evidence="2">S-188037</strain>
    </source>
</reference>
<feature type="domain" description="Serine aminopeptidase S33" evidence="1">
    <location>
        <begin position="35"/>
        <end position="148"/>
    </location>
</feature>
<dbReference type="InterPro" id="IPR022742">
    <property type="entry name" value="Hydrolase_4"/>
</dbReference>
<keyword evidence="3" id="KW-1185">Reference proteome</keyword>
<name>A0AAD4T9A4_9MAGN</name>
<gene>
    <name evidence="2" type="ORF">MKW98_016421</name>
</gene>
<evidence type="ECO:0000313" key="2">
    <source>
        <dbReference type="EMBL" id="KAI3944191.1"/>
    </source>
</evidence>
<dbReference type="Gene3D" id="3.40.50.1820">
    <property type="entry name" value="alpha/beta hydrolase"/>
    <property type="match status" value="1"/>
</dbReference>
<dbReference type="PANTHER" id="PTHR42886:SF53">
    <property type="entry name" value="ALPHA_BETA-HYDROLASES SUPERFAMILY PROTEIN"/>
    <property type="match status" value="1"/>
</dbReference>
<dbReference type="InterPro" id="IPR029058">
    <property type="entry name" value="AB_hydrolase_fold"/>
</dbReference>
<evidence type="ECO:0000259" key="1">
    <source>
        <dbReference type="Pfam" id="PF12146"/>
    </source>
</evidence>
<proteinExistence type="predicted"/>
<sequence>MAESSSLKKQNSVIEQVIIKNKYGEKLVGVLYKTSSKEVIILCHGLASKKECPVNLNLTDALTKEGISVFCFDFSGNGESEGTFEFGNYTKEADDLRSVVMYFSGRKRVIGGILGHGKGGNSALVYASKYHDVATVVSLSAHYYMDKGIEELLGKDYMSRIKEKGYLDFIGDEGTQYRVTEESLLERLGTDMHALCLSIAPDCRVFSVYGDASALMKDLFEFVKAIPNNKTCIVRDADHNFSNDQSGLVMMVMHIIQKLRLQKTNITHNFRAIFNFVKLYCSCQSAVYVFSRVIVYSFIHLNSSV</sequence>
<evidence type="ECO:0000313" key="3">
    <source>
        <dbReference type="Proteomes" id="UP001202328"/>
    </source>
</evidence>
<dbReference type="Pfam" id="PF12146">
    <property type="entry name" value="Hydrolase_4"/>
    <property type="match status" value="1"/>
</dbReference>